<name>A0AAU3I6Y1_9ACTN</name>
<reference evidence="1" key="1">
    <citation type="submission" date="2022-10" db="EMBL/GenBank/DDBJ databases">
        <title>The complete genomes of actinobacterial strains from the NBC collection.</title>
        <authorList>
            <person name="Joergensen T.S."/>
            <person name="Alvarez Arevalo M."/>
            <person name="Sterndorff E.B."/>
            <person name="Faurdal D."/>
            <person name="Vuksanovic O."/>
            <person name="Mourched A.-S."/>
            <person name="Charusanti P."/>
            <person name="Shaw S."/>
            <person name="Blin K."/>
            <person name="Weber T."/>
        </authorList>
    </citation>
    <scope>NUCLEOTIDE SEQUENCE</scope>
    <source>
        <strain evidence="1">NBC_01393</strain>
    </source>
</reference>
<evidence type="ECO:0008006" key="2">
    <source>
        <dbReference type="Google" id="ProtNLM"/>
    </source>
</evidence>
<dbReference type="AlphaFoldDB" id="A0AAU3I6Y1"/>
<proteinExistence type="predicted"/>
<organism evidence="1">
    <name type="scientific">Streptomyces sp. NBC_01393</name>
    <dbReference type="NCBI Taxonomy" id="2903851"/>
    <lineage>
        <taxon>Bacteria</taxon>
        <taxon>Bacillati</taxon>
        <taxon>Actinomycetota</taxon>
        <taxon>Actinomycetes</taxon>
        <taxon>Kitasatosporales</taxon>
        <taxon>Streptomycetaceae</taxon>
        <taxon>Streptomyces</taxon>
    </lineage>
</organism>
<dbReference type="EMBL" id="CP109546">
    <property type="protein sequence ID" value="WTZ13353.1"/>
    <property type="molecule type" value="Genomic_DNA"/>
</dbReference>
<evidence type="ECO:0000313" key="1">
    <source>
        <dbReference type="EMBL" id="WTZ13353.1"/>
    </source>
</evidence>
<protein>
    <recommendedName>
        <fullName evidence="2">ABM domain-containing protein</fullName>
    </recommendedName>
</protein>
<accession>A0AAU3I6Y1</accession>
<gene>
    <name evidence="1" type="ORF">OG699_38530</name>
</gene>
<sequence length="93" mass="10224">MAVLVQNQSAAWNQELYDTIFERVIPDRAKPPTGLVAHYSAPLASGGFQVVDVWESEDAFRRFEAEVIAPAAQDLGLPPFDTTVVEIHNSLVV</sequence>